<dbReference type="STRING" id="680026.AB733_12520"/>
<dbReference type="PANTHER" id="PTHR43179">
    <property type="entry name" value="RHAMNOSYLTRANSFERASE WBBL"/>
    <property type="match status" value="1"/>
</dbReference>
<dbReference type="RefSeq" id="WP_048899080.1">
    <property type="nucleotide sequence ID" value="NZ_AP024852.1"/>
</dbReference>
<dbReference type="PANTHER" id="PTHR43179:SF7">
    <property type="entry name" value="RHAMNOSYLTRANSFERASE WBBL"/>
    <property type="match status" value="1"/>
</dbReference>
<keyword evidence="2" id="KW-1185">Reference proteome</keyword>
<accession>A0A0J8VAF7</accession>
<gene>
    <name evidence="1" type="ORF">C9I94_16910</name>
</gene>
<dbReference type="GO" id="GO:0016740">
    <property type="term" value="F:transferase activity"/>
    <property type="evidence" value="ECO:0007669"/>
    <property type="project" value="UniProtKB-KW"/>
</dbReference>
<organism evidence="1 2">
    <name type="scientific">Photobacterium swingsii</name>
    <dbReference type="NCBI Taxonomy" id="680026"/>
    <lineage>
        <taxon>Bacteria</taxon>
        <taxon>Pseudomonadati</taxon>
        <taxon>Pseudomonadota</taxon>
        <taxon>Gammaproteobacteria</taxon>
        <taxon>Vibrionales</taxon>
        <taxon>Vibrionaceae</taxon>
        <taxon>Photobacterium</taxon>
    </lineage>
</organism>
<dbReference type="Gene3D" id="3.90.550.10">
    <property type="entry name" value="Spore Coat Polysaccharide Biosynthesis Protein SpsA, Chain A"/>
    <property type="match status" value="1"/>
</dbReference>
<dbReference type="AlphaFoldDB" id="A0A0J8VAF7"/>
<reference evidence="1 2" key="1">
    <citation type="submission" date="2018-01" db="EMBL/GenBank/DDBJ databases">
        <title>Whole genome sequencing of Histamine producing bacteria.</title>
        <authorList>
            <person name="Butler K."/>
        </authorList>
    </citation>
    <scope>NUCLEOTIDE SEQUENCE [LARGE SCALE GENOMIC DNA]</scope>
    <source>
        <strain evidence="1 2">DSM 24669</strain>
    </source>
</reference>
<name>A0A0J8VAF7_9GAMM</name>
<protein>
    <submittedName>
        <fullName evidence="1">Glycosyltransferase family 2 protein</fullName>
    </submittedName>
</protein>
<dbReference type="SUPFAM" id="SSF53448">
    <property type="entry name" value="Nucleotide-diphospho-sugar transferases"/>
    <property type="match status" value="1"/>
</dbReference>
<dbReference type="Proteomes" id="UP000240481">
    <property type="component" value="Unassembled WGS sequence"/>
</dbReference>
<comment type="caution">
    <text evidence="1">The sequence shown here is derived from an EMBL/GenBank/DDBJ whole genome shotgun (WGS) entry which is preliminary data.</text>
</comment>
<dbReference type="OrthoDB" id="5291101at2"/>
<evidence type="ECO:0000313" key="2">
    <source>
        <dbReference type="Proteomes" id="UP000240481"/>
    </source>
</evidence>
<sequence>MKVFFSVVSHGHESIIRELDCISNLCQEFTVVLKSNKSGDDFHYLMASETFHWIDSDYGLGFGHNNNKVYSYCKDKLGMKEHDIFVVLNPDVLIDIESVRRLIFFMKKDKNKLCAINLFKDRDLQVFDNSIREFPCLNQFVKSFLGFGNSSIIDKALIDKPTSVDWAAGSFLAFKANLYQSLGGFDEGYFMYCEDIDICFRSKKAGFPVVYYPEVRALHLAKHANRSLFSMHLYWHVSSVIRFLCSKSGLVKAKSKI</sequence>
<proteinExistence type="predicted"/>
<evidence type="ECO:0000313" key="1">
    <source>
        <dbReference type="EMBL" id="PSW23299.1"/>
    </source>
</evidence>
<dbReference type="Pfam" id="PF13641">
    <property type="entry name" value="Glyco_tranf_2_3"/>
    <property type="match status" value="1"/>
</dbReference>
<dbReference type="EMBL" id="PYLZ01000009">
    <property type="protein sequence ID" value="PSW23299.1"/>
    <property type="molecule type" value="Genomic_DNA"/>
</dbReference>
<keyword evidence="1" id="KW-0808">Transferase</keyword>
<dbReference type="InterPro" id="IPR029044">
    <property type="entry name" value="Nucleotide-diphossugar_trans"/>
</dbReference>